<organism evidence="6 7">
    <name type="scientific">Ideonella lacteola</name>
    <dbReference type="NCBI Taxonomy" id="2984193"/>
    <lineage>
        <taxon>Bacteria</taxon>
        <taxon>Pseudomonadati</taxon>
        <taxon>Pseudomonadota</taxon>
        <taxon>Betaproteobacteria</taxon>
        <taxon>Burkholderiales</taxon>
        <taxon>Sphaerotilaceae</taxon>
        <taxon>Ideonella</taxon>
    </lineage>
</organism>
<keyword evidence="1" id="KW-0678">Repressor</keyword>
<dbReference type="InterPro" id="IPR009061">
    <property type="entry name" value="DNA-bd_dom_put_sf"/>
</dbReference>
<evidence type="ECO:0000256" key="1">
    <source>
        <dbReference type="ARBA" id="ARBA00022491"/>
    </source>
</evidence>
<keyword evidence="2" id="KW-0805">Transcription regulation</keyword>
<sequence>MLKVGELARRSGLTVRTLHHYDSIGLLQPSARSESGYRLYGDADIERLHAIQALRGMGLSLAEIGPLLGEGDRAQVPALVARQIAQLDEQIERSQRLREQLVLTQTLLARGGRPPPEDWLAGLLLMNTCQQYFSPEETRRLFEDWRRLEADSTALIGEFCQAREGGVPADDIELQPLVRRWMRLTMRWMRGDEAMLDRWRQMRRAHPPTRGGGGLDAPTLHYIEQAVQARLDVLMRYLSPEDIDRLDKTLDDAWDDLVERIMLLVRQGTTPGDPAVRPLVREWFDLMGRLTRHDDALRARLIEAHSREPFLRAGAAMTPAAREFIQQAIAALDPHPT</sequence>
<gene>
    <name evidence="6" type="ORF">AACH06_25135</name>
</gene>
<protein>
    <submittedName>
        <fullName evidence="6">MerR family transcriptional regulator</fullName>
    </submittedName>
</protein>
<evidence type="ECO:0000256" key="4">
    <source>
        <dbReference type="ARBA" id="ARBA00023163"/>
    </source>
</evidence>
<keyword evidence="7" id="KW-1185">Reference proteome</keyword>
<dbReference type="SUPFAM" id="SSF46955">
    <property type="entry name" value="Putative DNA-binding domain"/>
    <property type="match status" value="1"/>
</dbReference>
<dbReference type="EMBL" id="JBBUTG010000025">
    <property type="protein sequence ID" value="MEK8034123.1"/>
    <property type="molecule type" value="Genomic_DNA"/>
</dbReference>
<dbReference type="Gene3D" id="1.10.1660.10">
    <property type="match status" value="1"/>
</dbReference>
<dbReference type="InterPro" id="IPR000551">
    <property type="entry name" value="MerR-type_HTH_dom"/>
</dbReference>
<dbReference type="PANTHER" id="PTHR30204:SF69">
    <property type="entry name" value="MERR-FAMILY TRANSCRIPTIONAL REGULATOR"/>
    <property type="match status" value="1"/>
</dbReference>
<dbReference type="InterPro" id="IPR047057">
    <property type="entry name" value="MerR_fam"/>
</dbReference>
<dbReference type="SMART" id="SM00422">
    <property type="entry name" value="HTH_MERR"/>
    <property type="match status" value="1"/>
</dbReference>
<keyword evidence="3" id="KW-0238">DNA-binding</keyword>
<reference evidence="6 7" key="1">
    <citation type="submission" date="2024-04" db="EMBL/GenBank/DDBJ databases">
        <title>Novel species of the genus Ideonella isolated from streams.</title>
        <authorList>
            <person name="Lu H."/>
        </authorList>
    </citation>
    <scope>NUCLEOTIDE SEQUENCE [LARGE SCALE GENOMIC DNA]</scope>
    <source>
        <strain evidence="6 7">DXS29W</strain>
    </source>
</reference>
<evidence type="ECO:0000256" key="3">
    <source>
        <dbReference type="ARBA" id="ARBA00023125"/>
    </source>
</evidence>
<dbReference type="PROSITE" id="PS00552">
    <property type="entry name" value="HTH_MERR_1"/>
    <property type="match status" value="1"/>
</dbReference>
<keyword evidence="4" id="KW-0804">Transcription</keyword>
<feature type="domain" description="HTH merR-type" evidence="5">
    <location>
        <begin position="1"/>
        <end position="70"/>
    </location>
</feature>
<evidence type="ECO:0000256" key="2">
    <source>
        <dbReference type="ARBA" id="ARBA00023015"/>
    </source>
</evidence>
<evidence type="ECO:0000259" key="5">
    <source>
        <dbReference type="PROSITE" id="PS50937"/>
    </source>
</evidence>
<dbReference type="RefSeq" id="WP_341428551.1">
    <property type="nucleotide sequence ID" value="NZ_JBBUTG010000025.1"/>
</dbReference>
<evidence type="ECO:0000313" key="6">
    <source>
        <dbReference type="EMBL" id="MEK8034123.1"/>
    </source>
</evidence>
<dbReference type="PROSITE" id="PS50937">
    <property type="entry name" value="HTH_MERR_2"/>
    <property type="match status" value="1"/>
</dbReference>
<dbReference type="Proteomes" id="UP001371218">
    <property type="component" value="Unassembled WGS sequence"/>
</dbReference>
<proteinExistence type="predicted"/>
<comment type="caution">
    <text evidence="6">The sequence shown here is derived from an EMBL/GenBank/DDBJ whole genome shotgun (WGS) entry which is preliminary data.</text>
</comment>
<accession>A0ABU9C0B9</accession>
<dbReference type="PANTHER" id="PTHR30204">
    <property type="entry name" value="REDOX-CYCLING DRUG-SENSING TRANSCRIPTIONAL ACTIVATOR SOXR"/>
    <property type="match status" value="1"/>
</dbReference>
<evidence type="ECO:0000313" key="7">
    <source>
        <dbReference type="Proteomes" id="UP001371218"/>
    </source>
</evidence>
<dbReference type="Pfam" id="PF13411">
    <property type="entry name" value="MerR_1"/>
    <property type="match status" value="1"/>
</dbReference>
<name>A0ABU9C0B9_9BURK</name>
<dbReference type="PRINTS" id="PR00040">
    <property type="entry name" value="HTHMERR"/>
</dbReference>